<dbReference type="RefSeq" id="XP_002646147.1">
    <property type="nucleotide sequence ID" value="XM_002646101.1"/>
</dbReference>
<dbReference type="WormBase" id="CBG08031">
    <property type="protein sequence ID" value="CBP07819"/>
    <property type="gene ID" value="WBGene00029900"/>
</dbReference>
<proteinExistence type="predicted"/>
<evidence type="ECO:0000313" key="2">
    <source>
        <dbReference type="EMBL" id="CAP27933.1"/>
    </source>
</evidence>
<dbReference type="AlphaFoldDB" id="G2J6L8"/>
<keyword evidence="3" id="KW-1185">Reference proteome</keyword>
<gene>
    <name evidence="1 4" type="ORF">CBG08030</name>
    <name evidence="2 5" type="ORF">CBG08031</name>
    <name evidence="1" type="ORF">CBG_08030</name>
    <name evidence="2" type="ORF">CBG_08031</name>
</gene>
<organism evidence="2">
    <name type="scientific">Caenorhabditis briggsae</name>
    <dbReference type="NCBI Taxonomy" id="6238"/>
    <lineage>
        <taxon>Eukaryota</taxon>
        <taxon>Metazoa</taxon>
        <taxon>Ecdysozoa</taxon>
        <taxon>Nematoda</taxon>
        <taxon>Chromadorea</taxon>
        <taxon>Rhabditida</taxon>
        <taxon>Rhabditina</taxon>
        <taxon>Rhabditomorpha</taxon>
        <taxon>Rhabditoidea</taxon>
        <taxon>Rhabditidae</taxon>
        <taxon>Peloderinae</taxon>
        <taxon>Caenorhabditis</taxon>
    </lineage>
</organism>
<dbReference type="EMBL" id="HE600996">
    <property type="protein sequence ID" value="CAP27932.1"/>
    <property type="molecule type" value="Genomic_DNA"/>
</dbReference>
<name>G2J6L8_CAEBR</name>
<dbReference type="EMBL" id="HE600996">
    <property type="protein sequence ID" value="CAP27933.1"/>
    <property type="molecule type" value="Genomic_DNA"/>
</dbReference>
<dbReference type="Proteomes" id="UP000008549">
    <property type="component" value="Unassembled WGS sequence"/>
</dbReference>
<dbReference type="HOGENOM" id="CLU_2485331_0_0_1"/>
<dbReference type="CTD" id="8588068"/>
<dbReference type="KEGG" id="cbr:CBG_08031"/>
<accession>G2J6L8</accession>
<dbReference type="CTD" id="8588168"/>
<reference evidence="2" key="2">
    <citation type="journal article" date="2011" name="PLoS Genet.">
        <title>Caenorhabditis briggsae recombinant inbred line genotypes reveal inter-strain incompatibility and the evolution of recombination.</title>
        <authorList>
            <person name="Ross J.A."/>
            <person name="Koboldt D.C."/>
            <person name="Staisch J.E."/>
            <person name="Chamberlin H.M."/>
            <person name="Gupta B.P."/>
            <person name="Miller R.D."/>
            <person name="Baird S.E."/>
            <person name="Haag E.S."/>
        </authorList>
    </citation>
    <scope>NUCLEOTIDE SEQUENCE</scope>
    <source>
        <strain evidence="2">AF16</strain>
    </source>
</reference>
<dbReference type="GeneID" id="8588168"/>
<sequence length="87" mass="9722">MSRSKCANRAPARNRLKRTSYLYVKGAESEHVAMKENAGTVLLKQKKKKTPAESSVFVNRCHLAEVNEVEEDAEDTLSITDYGYSGN</sequence>
<evidence type="ECO:0000313" key="5">
    <source>
        <dbReference type="WormBase" id="CBG08031"/>
    </source>
</evidence>
<evidence type="ECO:0000313" key="3">
    <source>
        <dbReference type="Proteomes" id="UP000008549"/>
    </source>
</evidence>
<evidence type="ECO:0000313" key="1">
    <source>
        <dbReference type="EMBL" id="CAP27932.1"/>
    </source>
</evidence>
<evidence type="ECO:0000313" key="4">
    <source>
        <dbReference type="WormBase" id="CBG08030"/>
    </source>
</evidence>
<dbReference type="WormBase" id="CBG08030">
    <property type="protein sequence ID" value="CBP07819"/>
    <property type="gene ID" value="WBGene00029899"/>
</dbReference>
<reference evidence="2" key="1">
    <citation type="journal article" date="2003" name="PLoS Biol.">
        <title>The genome sequence of Caenorhabditis briggsae: a platform for comparative genomics.</title>
        <authorList>
            <person name="Stein L.D."/>
            <person name="Bao Z."/>
            <person name="Blasiar D."/>
            <person name="Blumenthal T."/>
            <person name="Brent M.R."/>
            <person name="Chen N."/>
            <person name="Chinwalla A."/>
            <person name="Clarke L."/>
            <person name="Clee C."/>
            <person name="Coghlan A."/>
            <person name="Coulson A."/>
            <person name="D'Eustachio P."/>
            <person name="Fitch D.H."/>
            <person name="Fulton L.A."/>
            <person name="Fulton R.E."/>
            <person name="Griffiths-Jones S."/>
            <person name="Harris T.W."/>
            <person name="Hillier L.W."/>
            <person name="Kamath R."/>
            <person name="Kuwabara P.E."/>
            <person name="Mardis E.R."/>
            <person name="Marra M.A."/>
            <person name="Miner T.L."/>
            <person name="Minx P."/>
            <person name="Mullikin J.C."/>
            <person name="Plumb R.W."/>
            <person name="Rogers J."/>
            <person name="Schein J.E."/>
            <person name="Sohrmann M."/>
            <person name="Spieth J."/>
            <person name="Stajich J.E."/>
            <person name="Wei C."/>
            <person name="Willey D."/>
            <person name="Wilson R.K."/>
            <person name="Durbin R."/>
            <person name="Waterston R.H."/>
        </authorList>
    </citation>
    <scope>NUCLEOTIDE SEQUENCE [LARGE SCALE GENOMIC DNA]</scope>
    <source>
        <strain evidence="2">AF16</strain>
    </source>
</reference>
<reference evidence="2" key="3">
    <citation type="submission" date="2011-10" db="EMBL/GenBank/DDBJ databases">
        <authorList>
            <consortium name="WormBase Consortium"/>
            <person name="Howe K.L."/>
        </authorList>
    </citation>
    <scope>NUCLEOTIDE SEQUENCE</scope>
    <source>
        <strain evidence="2">AF16</strain>
    </source>
</reference>
<protein>
    <submittedName>
        <fullName evidence="1">Protein CBG08030</fullName>
    </submittedName>
    <submittedName>
        <fullName evidence="2">Protein CBG08031</fullName>
    </submittedName>
</protein>
<dbReference type="KEGG" id="cbr:CBG_08030"/>
<dbReference type="RefSeq" id="XP_002646146.1">
    <property type="nucleotide sequence ID" value="XM_002646100.1"/>
</dbReference>
<dbReference type="GeneID" id="8588068"/>